<dbReference type="RefSeq" id="WP_133235625.1">
    <property type="nucleotide sequence ID" value="NZ_SMRT01000023.1"/>
</dbReference>
<feature type="domain" description="Histidine kinase/HSP90-like ATPase" evidence="3">
    <location>
        <begin position="475"/>
        <end position="587"/>
    </location>
</feature>
<dbReference type="EMBL" id="SMRT01000023">
    <property type="protein sequence ID" value="TDF91994.1"/>
    <property type="molecule type" value="Genomic_DNA"/>
</dbReference>
<dbReference type="InterPro" id="IPR003594">
    <property type="entry name" value="HATPase_dom"/>
</dbReference>
<dbReference type="PANTHER" id="PTHR34220:SF7">
    <property type="entry name" value="SENSOR HISTIDINE KINASE YPDA"/>
    <property type="match status" value="1"/>
</dbReference>
<keyword evidence="2" id="KW-0812">Transmembrane</keyword>
<dbReference type="Pfam" id="PF06580">
    <property type="entry name" value="His_kinase"/>
    <property type="match status" value="1"/>
</dbReference>
<keyword evidence="5" id="KW-1185">Reference proteome</keyword>
<feature type="transmembrane region" description="Helical" evidence="2">
    <location>
        <begin position="300"/>
        <end position="319"/>
    </location>
</feature>
<dbReference type="InterPro" id="IPR036890">
    <property type="entry name" value="HATPase_C_sf"/>
</dbReference>
<dbReference type="GO" id="GO:0016020">
    <property type="term" value="C:membrane"/>
    <property type="evidence" value="ECO:0007669"/>
    <property type="project" value="InterPro"/>
</dbReference>
<evidence type="ECO:0000313" key="4">
    <source>
        <dbReference type="EMBL" id="TDF91994.1"/>
    </source>
</evidence>
<keyword evidence="4" id="KW-0418">Kinase</keyword>
<keyword evidence="4" id="KW-0808">Transferase</keyword>
<reference evidence="4 5" key="1">
    <citation type="submission" date="2019-03" db="EMBL/GenBank/DDBJ databases">
        <title>This is whole genome sequence of Paenibacillus sp MS74 strain.</title>
        <authorList>
            <person name="Trinh H.N."/>
        </authorList>
    </citation>
    <scope>NUCLEOTIDE SEQUENCE [LARGE SCALE GENOMIC DNA]</scope>
    <source>
        <strain evidence="4 5">MS74</strain>
    </source>
</reference>
<dbReference type="PANTHER" id="PTHR34220">
    <property type="entry name" value="SENSOR HISTIDINE KINASE YPDA"/>
    <property type="match status" value="1"/>
</dbReference>
<accession>A0A4V2ZS69</accession>
<dbReference type="Pfam" id="PF02518">
    <property type="entry name" value="HATPase_c"/>
    <property type="match status" value="1"/>
</dbReference>
<organism evidence="4 5">
    <name type="scientific">Paenibacillus piri</name>
    <dbReference type="NCBI Taxonomy" id="2547395"/>
    <lineage>
        <taxon>Bacteria</taxon>
        <taxon>Bacillati</taxon>
        <taxon>Bacillota</taxon>
        <taxon>Bacilli</taxon>
        <taxon>Bacillales</taxon>
        <taxon>Paenibacillaceae</taxon>
        <taxon>Paenibacillus</taxon>
    </lineage>
</organism>
<dbReference type="InterPro" id="IPR010559">
    <property type="entry name" value="Sig_transdc_His_kin_internal"/>
</dbReference>
<dbReference type="Gene3D" id="3.30.565.10">
    <property type="entry name" value="Histidine kinase-like ATPase, C-terminal domain"/>
    <property type="match status" value="1"/>
</dbReference>
<dbReference type="OrthoDB" id="2499756at2"/>
<name>A0A4V2ZS69_9BACL</name>
<dbReference type="Gene3D" id="6.10.340.10">
    <property type="match status" value="1"/>
</dbReference>
<sequence length="601" mass="68520">MKIGQIRLKPLLFLLLILLCSFFLLSVSVLNYQIVSKIIARELGGAQLELLYNYQSRMMGLIENIESTALNISTHDKLRDALEKDYTNTYQYFTMRKDLEDWLNGIMFSNSKISSIYIYSDKFKPRPKVGNHLLPLDSIQWSSELSRLNSVNSIWIQSRPETGKNAQNPKRILTYVTQIYSLSGAPIGYVEVNLDAELLQNVIRSDTNQNLPNQAFLLLDTEGRLMSDLNPGQSAYKLNDAERTRIVDLSHQLDQGIYSITLDNKPSLYINYPNKYSNWGLIEITPFDSMFQILSEFRHYAILIGASGLIIIFLVASFLSGRLIAPIRDILAGFKSIEAEIYSSVLKQHVIFEFNQLHVSFGRMADRLKHNIDNLHKQHALIREAELRALQNQINPHFLYNTLDIINCMAAEKGITEISLVANRLANLFRIGLNKGNSFVTLREELEHCLAYVDIQQIRFPDKFSYTETVEDELKQCLVPKVILQPFIENAIKHGFTGLPARPDARIRIYTKRQGVSAYQIIVEDNGRGLPSSDETANPRPNPLSSGYGVKNVNERIRLYFGREFGIEMRSGPVRGTQVRITLPVIQANDERGTMYESIIS</sequence>
<dbReference type="SUPFAM" id="SSF55874">
    <property type="entry name" value="ATPase domain of HSP90 chaperone/DNA topoisomerase II/histidine kinase"/>
    <property type="match status" value="1"/>
</dbReference>
<evidence type="ECO:0000256" key="1">
    <source>
        <dbReference type="SAM" id="MobiDB-lite"/>
    </source>
</evidence>
<dbReference type="InterPro" id="IPR050640">
    <property type="entry name" value="Bact_2-comp_sensor_kinase"/>
</dbReference>
<comment type="caution">
    <text evidence="4">The sequence shown here is derived from an EMBL/GenBank/DDBJ whole genome shotgun (WGS) entry which is preliminary data.</text>
</comment>
<evidence type="ECO:0000313" key="5">
    <source>
        <dbReference type="Proteomes" id="UP000295636"/>
    </source>
</evidence>
<dbReference type="SMART" id="SM00387">
    <property type="entry name" value="HATPase_c"/>
    <property type="match status" value="1"/>
</dbReference>
<protein>
    <submittedName>
        <fullName evidence="4">Sensor histidine kinase</fullName>
    </submittedName>
</protein>
<dbReference type="GO" id="GO:0000155">
    <property type="term" value="F:phosphorelay sensor kinase activity"/>
    <property type="evidence" value="ECO:0007669"/>
    <property type="project" value="InterPro"/>
</dbReference>
<feature type="region of interest" description="Disordered" evidence="1">
    <location>
        <begin position="527"/>
        <end position="549"/>
    </location>
</feature>
<gene>
    <name evidence="4" type="ORF">E1757_31065</name>
</gene>
<proteinExistence type="predicted"/>
<evidence type="ECO:0000256" key="2">
    <source>
        <dbReference type="SAM" id="Phobius"/>
    </source>
</evidence>
<keyword evidence="2" id="KW-1133">Transmembrane helix</keyword>
<keyword evidence="2" id="KW-0472">Membrane</keyword>
<evidence type="ECO:0000259" key="3">
    <source>
        <dbReference type="SMART" id="SM00387"/>
    </source>
</evidence>
<dbReference type="AlphaFoldDB" id="A0A4V2ZS69"/>
<dbReference type="Proteomes" id="UP000295636">
    <property type="component" value="Unassembled WGS sequence"/>
</dbReference>